<keyword evidence="1" id="KW-0175">Coiled coil</keyword>
<accession>A0A3P1XK92</accession>
<protein>
    <submittedName>
        <fullName evidence="2">Uncharacterized protein</fullName>
    </submittedName>
</protein>
<evidence type="ECO:0000256" key="1">
    <source>
        <dbReference type="SAM" id="Coils"/>
    </source>
</evidence>
<proteinExistence type="predicted"/>
<dbReference type="OrthoDB" id="1701659at2"/>
<feature type="coiled-coil region" evidence="1">
    <location>
        <begin position="124"/>
        <end position="151"/>
    </location>
</feature>
<evidence type="ECO:0000313" key="3">
    <source>
        <dbReference type="Proteomes" id="UP000278609"/>
    </source>
</evidence>
<reference evidence="2 3" key="1">
    <citation type="submission" date="2018-11" db="EMBL/GenBank/DDBJ databases">
        <title>Genomes From Bacteria Associated with the Canine Oral Cavity: a Test Case for Automated Genome-Based Taxonomic Assignment.</title>
        <authorList>
            <person name="Coil D.A."/>
            <person name="Jospin G."/>
            <person name="Darling A.E."/>
            <person name="Wallis C."/>
            <person name="Davis I.J."/>
            <person name="Harris S."/>
            <person name="Eisen J.A."/>
            <person name="Holcombe L.J."/>
            <person name="O'Flynn C."/>
        </authorList>
    </citation>
    <scope>NUCLEOTIDE SEQUENCE [LARGE SCALE GENOMIC DNA]</scope>
    <source>
        <strain evidence="2 3">OH2617_COT-023</strain>
    </source>
</reference>
<dbReference type="EMBL" id="RQYS01000065">
    <property type="protein sequence ID" value="RRD58337.1"/>
    <property type="molecule type" value="Genomic_DNA"/>
</dbReference>
<evidence type="ECO:0000313" key="2">
    <source>
        <dbReference type="EMBL" id="RRD58337.1"/>
    </source>
</evidence>
<comment type="caution">
    <text evidence="2">The sequence shown here is derived from an EMBL/GenBank/DDBJ whole genome shotgun (WGS) entry which is preliminary data.</text>
</comment>
<dbReference type="AlphaFoldDB" id="A0A3P1XK92"/>
<dbReference type="Proteomes" id="UP000278609">
    <property type="component" value="Unassembled WGS sequence"/>
</dbReference>
<organism evidence="2 3">
    <name type="scientific">Tannerella forsythia</name>
    <name type="common">Bacteroides forsythus</name>
    <dbReference type="NCBI Taxonomy" id="28112"/>
    <lineage>
        <taxon>Bacteria</taxon>
        <taxon>Pseudomonadati</taxon>
        <taxon>Bacteroidota</taxon>
        <taxon>Bacteroidia</taxon>
        <taxon>Bacteroidales</taxon>
        <taxon>Tannerellaceae</taxon>
        <taxon>Tannerella</taxon>
    </lineage>
</organism>
<sequence>MLTIKKIFLRLLNKEIRQKIDNAKDFNELVLQNRYLSERELRQVYVDEYRNRLNMGATKVKINSNLYDFQKISEEESLFETLISNSNIEYRYTDYYNNDNSASISISFSDIEREICKTPYHQRLKAIQTNFEQLAKNISELELELSELNSLKCSELMQKVDLQECNEYKDLKIEPMIELFLLRGYIDENFYDYISYFYGNMISQNDWNFVLGVKLNRKISFDTHLDNVENCIAEIPDYAYKTKAILNIWVLHYLSNSEKYGQKMRQVVKTTMRNKSWDFLAQYYNTFKDDADVVFSYLFSQKTNFWEFFIGYTVEYQSILLEIWIKYAEIDKSTVNSKKWFAANYPYFLSLLPKVGIEHLQNLVHTHKYQFVELNKDSEELLDTIVETNSYEFNQKNILLIANHLLKKEIPNPSLNLTLIHETNNDTFIKNVIVHITVCLKNVFSEPASKEETPESIIELIENELIDEDTKKSYLKNQSNFISLSDIADEKDKDFALKQFLVSPNWNEIYEYHLLKGNSIPEELIRFIENFVDDLIKSPFPSEEIEKVLLHSLIATDTLPINVFRGILPVFKRWRFGGTDLSILPSDKIRLLLQNSMIKYNEFNTNQLLPFGDQIFAKYLLNHKLEYLKTPSDISYSKELVSILFGSTDLTIKEKSLLIPYVQENHLEDNQDLAEQIVIVLQQECVDLDYAVLCEILANSKQIEEKIHVINQTILKKDDITEEEIDTFLKTLPEPYCVVTKRGKNPAIPKKDYSMQLVEILDKLNYISSFTPEKDIIRIYTKKTK</sequence>
<name>A0A3P1XK92_TANFO</name>
<dbReference type="RefSeq" id="WP_124752488.1">
    <property type="nucleotide sequence ID" value="NZ_RQYS01000065.1"/>
</dbReference>
<gene>
    <name evidence="2" type="ORF">EII40_12130</name>
</gene>